<dbReference type="SUPFAM" id="SSF141868">
    <property type="entry name" value="EAL domain-like"/>
    <property type="match status" value="1"/>
</dbReference>
<dbReference type="InterPro" id="IPR050706">
    <property type="entry name" value="Cyclic-di-GMP_PDE-like"/>
</dbReference>
<dbReference type="InterPro" id="IPR001633">
    <property type="entry name" value="EAL_dom"/>
</dbReference>
<feature type="transmembrane region" description="Helical" evidence="1">
    <location>
        <begin position="77"/>
        <end position="98"/>
    </location>
</feature>
<feature type="transmembrane region" description="Helical" evidence="1">
    <location>
        <begin position="53"/>
        <end position="70"/>
    </location>
</feature>
<keyword evidence="1" id="KW-1133">Transmembrane helix</keyword>
<keyword evidence="1" id="KW-0812">Transmembrane</keyword>
<organism evidence="4 5">
    <name type="scientific">Litchfieldella rifensis</name>
    <dbReference type="NCBI Taxonomy" id="762643"/>
    <lineage>
        <taxon>Bacteria</taxon>
        <taxon>Pseudomonadati</taxon>
        <taxon>Pseudomonadota</taxon>
        <taxon>Gammaproteobacteria</taxon>
        <taxon>Oceanospirillales</taxon>
        <taxon>Halomonadaceae</taxon>
        <taxon>Litchfieldella</taxon>
    </lineage>
</organism>
<dbReference type="InterPro" id="IPR043128">
    <property type="entry name" value="Rev_trsase/Diguanyl_cyclase"/>
</dbReference>
<dbReference type="Gene3D" id="3.30.70.270">
    <property type="match status" value="1"/>
</dbReference>
<dbReference type="PANTHER" id="PTHR33121:SF79">
    <property type="entry name" value="CYCLIC DI-GMP PHOSPHODIESTERASE PDED-RELATED"/>
    <property type="match status" value="1"/>
</dbReference>
<feature type="domain" description="EAL" evidence="2">
    <location>
        <begin position="306"/>
        <end position="554"/>
    </location>
</feature>
<proteinExistence type="predicted"/>
<name>A0ABV7LL93_9GAMM</name>
<evidence type="ECO:0000259" key="3">
    <source>
        <dbReference type="PROSITE" id="PS50887"/>
    </source>
</evidence>
<gene>
    <name evidence="4" type="ORF">ACFOEV_06355</name>
</gene>
<accession>A0ABV7LL93</accession>
<dbReference type="PROSITE" id="PS50883">
    <property type="entry name" value="EAL"/>
    <property type="match status" value="1"/>
</dbReference>
<dbReference type="SMART" id="SM00267">
    <property type="entry name" value="GGDEF"/>
    <property type="match status" value="1"/>
</dbReference>
<reference evidence="5" key="1">
    <citation type="journal article" date="2019" name="Int. J. Syst. Evol. Microbiol.">
        <title>The Global Catalogue of Microorganisms (GCM) 10K type strain sequencing project: providing services to taxonomists for standard genome sequencing and annotation.</title>
        <authorList>
            <consortium name="The Broad Institute Genomics Platform"/>
            <consortium name="The Broad Institute Genome Sequencing Center for Infectious Disease"/>
            <person name="Wu L."/>
            <person name="Ma J."/>
        </authorList>
    </citation>
    <scope>NUCLEOTIDE SEQUENCE [LARGE SCALE GENOMIC DNA]</scope>
    <source>
        <strain evidence="5">CECT 7698</strain>
    </source>
</reference>
<keyword evidence="5" id="KW-1185">Reference proteome</keyword>
<dbReference type="RefSeq" id="WP_386772299.1">
    <property type="nucleotide sequence ID" value="NZ_JBHRUG010000015.1"/>
</dbReference>
<keyword evidence="1" id="KW-0472">Membrane</keyword>
<dbReference type="Proteomes" id="UP001595579">
    <property type="component" value="Unassembled WGS sequence"/>
</dbReference>
<feature type="domain" description="GGDEF" evidence="3">
    <location>
        <begin position="166"/>
        <end position="301"/>
    </location>
</feature>
<feature type="transmembrane region" description="Helical" evidence="1">
    <location>
        <begin position="28"/>
        <end position="47"/>
    </location>
</feature>
<dbReference type="Pfam" id="PF00990">
    <property type="entry name" value="GGDEF"/>
    <property type="match status" value="1"/>
</dbReference>
<protein>
    <submittedName>
        <fullName evidence="4">Bifunctional diguanylate cyclase/phosphodiesterase</fullName>
    </submittedName>
</protein>
<evidence type="ECO:0000259" key="2">
    <source>
        <dbReference type="PROSITE" id="PS50883"/>
    </source>
</evidence>
<evidence type="ECO:0000256" key="1">
    <source>
        <dbReference type="SAM" id="Phobius"/>
    </source>
</evidence>
<dbReference type="Pfam" id="PF00563">
    <property type="entry name" value="EAL"/>
    <property type="match status" value="1"/>
</dbReference>
<dbReference type="Gene3D" id="3.20.20.450">
    <property type="entry name" value="EAL domain"/>
    <property type="match status" value="1"/>
</dbReference>
<evidence type="ECO:0000313" key="4">
    <source>
        <dbReference type="EMBL" id="MFC3283233.1"/>
    </source>
</evidence>
<dbReference type="EMBL" id="JBHRUG010000015">
    <property type="protein sequence ID" value="MFC3283233.1"/>
    <property type="molecule type" value="Genomic_DNA"/>
</dbReference>
<comment type="caution">
    <text evidence="4">The sequence shown here is derived from an EMBL/GenBank/DDBJ whole genome shotgun (WGS) entry which is preliminary data.</text>
</comment>
<evidence type="ECO:0000313" key="5">
    <source>
        <dbReference type="Proteomes" id="UP001595579"/>
    </source>
</evidence>
<dbReference type="CDD" id="cd01948">
    <property type="entry name" value="EAL"/>
    <property type="match status" value="1"/>
</dbReference>
<dbReference type="PROSITE" id="PS50887">
    <property type="entry name" value="GGDEF"/>
    <property type="match status" value="1"/>
</dbReference>
<dbReference type="InterPro" id="IPR029787">
    <property type="entry name" value="Nucleotide_cyclase"/>
</dbReference>
<dbReference type="InterPro" id="IPR035919">
    <property type="entry name" value="EAL_sf"/>
</dbReference>
<dbReference type="SMART" id="SM00052">
    <property type="entry name" value="EAL"/>
    <property type="match status" value="1"/>
</dbReference>
<sequence length="561" mass="61417">MAALSIGAIFKEQRLSDLQAWPAPLRHGICIGALATLLALGTLTVYLTGGTTYAYPYLMLIPVLLAAAWYRLTGALVASSIAGLLMAAMPLEVATGAVQTPANWLVRLGLYLVVGGFGGWLFHRLRQSTEAREAITRCDLRSGLLNALALEEDLAKSLVEPRRRGKSVGLMLVRITDITEILEAMGADASDELVVAISERLAREVPDAVGVYRFGDAELVLLLKGVDKDDIECIAQRLAEVGEDNLLVQDVPMRAQLVLGSSMSQGEGLRPDDLIREARIAMFAAVERHHTHCHYAPAFKRRTVQTVKLISRVRRGLELGEFELHYQPKIRLSDGRVCGCEGLLRWRDEHGAVIAPGLFMPKVENTTLIAPVTRFVAGEACRFAAASEGVVGINFSVRNLFDEDLLRVLEALVEHSGFAPRRLEVEITESALMQDLGAAKRAIERIRDFGIGVSIDDFGTGFASFEYLRHLPITGLKIDRAFISGLEQDQRACKLMGCMIDVGHALDLVVTAEGVETPGEADILRELGCDQAQGFLYSAALPGHQYLEWCRAYAERRDLSV</sequence>
<dbReference type="PANTHER" id="PTHR33121">
    <property type="entry name" value="CYCLIC DI-GMP PHOSPHODIESTERASE PDEF"/>
    <property type="match status" value="1"/>
</dbReference>
<dbReference type="InterPro" id="IPR000160">
    <property type="entry name" value="GGDEF_dom"/>
</dbReference>
<dbReference type="SUPFAM" id="SSF55073">
    <property type="entry name" value="Nucleotide cyclase"/>
    <property type="match status" value="1"/>
</dbReference>
<feature type="transmembrane region" description="Helical" evidence="1">
    <location>
        <begin position="104"/>
        <end position="122"/>
    </location>
</feature>